<dbReference type="Proteomes" id="UP001341840">
    <property type="component" value="Unassembled WGS sequence"/>
</dbReference>
<dbReference type="PANTHER" id="PTHR32009">
    <property type="entry name" value="TMV RESISTANCE PROTEIN N-LIKE"/>
    <property type="match status" value="1"/>
</dbReference>
<name>A0ABU6Z620_9FABA</name>
<proteinExistence type="predicted"/>
<dbReference type="SMART" id="SM00255">
    <property type="entry name" value="TIR"/>
    <property type="match status" value="1"/>
</dbReference>
<dbReference type="PROSITE" id="PS50104">
    <property type="entry name" value="TIR"/>
    <property type="match status" value="1"/>
</dbReference>
<comment type="caution">
    <text evidence="6">The sequence shown here is derived from an EMBL/GenBank/DDBJ whole genome shotgun (WGS) entry which is preliminary data.</text>
</comment>
<feature type="domain" description="TIR" evidence="5">
    <location>
        <begin position="7"/>
        <end position="176"/>
    </location>
</feature>
<dbReference type="Gene3D" id="3.40.50.10140">
    <property type="entry name" value="Toll/interleukin-1 receptor homology (TIR) domain"/>
    <property type="match status" value="1"/>
</dbReference>
<keyword evidence="2" id="KW-0378">Hydrolase</keyword>
<accession>A0ABU6Z620</accession>
<organism evidence="6 7">
    <name type="scientific">Stylosanthes scabra</name>
    <dbReference type="NCBI Taxonomy" id="79078"/>
    <lineage>
        <taxon>Eukaryota</taxon>
        <taxon>Viridiplantae</taxon>
        <taxon>Streptophyta</taxon>
        <taxon>Embryophyta</taxon>
        <taxon>Tracheophyta</taxon>
        <taxon>Spermatophyta</taxon>
        <taxon>Magnoliopsida</taxon>
        <taxon>eudicotyledons</taxon>
        <taxon>Gunneridae</taxon>
        <taxon>Pentapetalae</taxon>
        <taxon>rosids</taxon>
        <taxon>fabids</taxon>
        <taxon>Fabales</taxon>
        <taxon>Fabaceae</taxon>
        <taxon>Papilionoideae</taxon>
        <taxon>50 kb inversion clade</taxon>
        <taxon>dalbergioids sensu lato</taxon>
        <taxon>Dalbergieae</taxon>
        <taxon>Pterocarpus clade</taxon>
        <taxon>Stylosanthes</taxon>
    </lineage>
</organism>
<dbReference type="Pfam" id="PF01582">
    <property type="entry name" value="TIR"/>
    <property type="match status" value="1"/>
</dbReference>
<dbReference type="EC" id="3.2.2.6" evidence="1"/>
<dbReference type="SUPFAM" id="SSF52200">
    <property type="entry name" value="Toll/Interleukin receptor TIR domain"/>
    <property type="match status" value="1"/>
</dbReference>
<dbReference type="InterPro" id="IPR035897">
    <property type="entry name" value="Toll_tir_struct_dom_sf"/>
</dbReference>
<evidence type="ECO:0000256" key="4">
    <source>
        <dbReference type="ARBA" id="ARBA00047304"/>
    </source>
</evidence>
<keyword evidence="7" id="KW-1185">Reference proteome</keyword>
<evidence type="ECO:0000259" key="5">
    <source>
        <dbReference type="PROSITE" id="PS50104"/>
    </source>
</evidence>
<gene>
    <name evidence="6" type="ORF">PIB30_013481</name>
</gene>
<evidence type="ECO:0000313" key="7">
    <source>
        <dbReference type="Proteomes" id="UP001341840"/>
    </source>
</evidence>
<evidence type="ECO:0000256" key="3">
    <source>
        <dbReference type="ARBA" id="ARBA00023027"/>
    </source>
</evidence>
<dbReference type="InterPro" id="IPR000157">
    <property type="entry name" value="TIR_dom"/>
</dbReference>
<evidence type="ECO:0000256" key="1">
    <source>
        <dbReference type="ARBA" id="ARBA00011982"/>
    </source>
</evidence>
<evidence type="ECO:0000313" key="6">
    <source>
        <dbReference type="EMBL" id="MED6217010.1"/>
    </source>
</evidence>
<keyword evidence="3" id="KW-0520">NAD</keyword>
<sequence>MSCSSTRKHDIFLSFRGEDTRVGFTSHLHSALHRHQIDTYIDYNLTKGEQVWPKLSESIESSRVAIVVLSENYASSRWCLEELVKIMECRKLEGLVVIPVFYETDPSDVRNQTGTYDKALAKLERDLGSGLRFKVHKWKAALTEVANLCGWDSRTHRYLTNQGTEIQLQRKKQGVF</sequence>
<protein>
    <recommendedName>
        <fullName evidence="1">ADP-ribosyl cyclase/cyclic ADP-ribose hydrolase</fullName>
        <ecNumber evidence="1">3.2.2.6</ecNumber>
    </recommendedName>
</protein>
<dbReference type="PANTHER" id="PTHR32009:SF39">
    <property type="entry name" value="TIR DOMAIN-CONTAINING PROTEIN"/>
    <property type="match status" value="1"/>
</dbReference>
<evidence type="ECO:0000256" key="2">
    <source>
        <dbReference type="ARBA" id="ARBA00022801"/>
    </source>
</evidence>
<comment type="catalytic activity">
    <reaction evidence="4">
        <text>NAD(+) + H2O = ADP-D-ribose + nicotinamide + H(+)</text>
        <dbReference type="Rhea" id="RHEA:16301"/>
        <dbReference type="ChEBI" id="CHEBI:15377"/>
        <dbReference type="ChEBI" id="CHEBI:15378"/>
        <dbReference type="ChEBI" id="CHEBI:17154"/>
        <dbReference type="ChEBI" id="CHEBI:57540"/>
        <dbReference type="ChEBI" id="CHEBI:57967"/>
        <dbReference type="EC" id="3.2.2.6"/>
    </reaction>
    <physiologicalReaction direction="left-to-right" evidence="4">
        <dbReference type="Rhea" id="RHEA:16302"/>
    </physiologicalReaction>
</comment>
<reference evidence="6 7" key="1">
    <citation type="journal article" date="2023" name="Plants (Basel)">
        <title>Bridging the Gap: Combining Genomics and Transcriptomics Approaches to Understand Stylosanthes scabra, an Orphan Legume from the Brazilian Caatinga.</title>
        <authorList>
            <person name="Ferreira-Neto J.R.C."/>
            <person name="da Silva M.D."/>
            <person name="Binneck E."/>
            <person name="de Melo N.F."/>
            <person name="da Silva R.H."/>
            <person name="de Melo A.L.T.M."/>
            <person name="Pandolfi V."/>
            <person name="Bustamante F.O."/>
            <person name="Brasileiro-Vidal A.C."/>
            <person name="Benko-Iseppon A.M."/>
        </authorList>
    </citation>
    <scope>NUCLEOTIDE SEQUENCE [LARGE SCALE GENOMIC DNA]</scope>
    <source>
        <tissue evidence="6">Leaves</tissue>
    </source>
</reference>
<dbReference type="EMBL" id="JASCZI010271895">
    <property type="protein sequence ID" value="MED6217010.1"/>
    <property type="molecule type" value="Genomic_DNA"/>
</dbReference>